<dbReference type="SMART" id="SM00028">
    <property type="entry name" value="TPR"/>
    <property type="match status" value="6"/>
</dbReference>
<dbReference type="InterPro" id="IPR011990">
    <property type="entry name" value="TPR-like_helical_dom_sf"/>
</dbReference>
<evidence type="ECO:0000256" key="1">
    <source>
        <dbReference type="ARBA" id="ARBA00022737"/>
    </source>
</evidence>
<dbReference type="STRING" id="1314777.A0A165A6H8"/>
<sequence>MEVDSPDGLGVPSRSIDIEIGGQEIVTIDLDNLDPSPQDVLDLLQEANCSEWIWTQFASEYWRKGWYPAAERILETATQVFNGKSNSSSALWPIYAFQANVQLANARKAPKVVLSNARRDVMSEGINKEHYYKEAAGLLNKADAARGEAGIGASGQNLLLLTRAIYRLSTRSMDEALQHFDMILQDTPTNVVALMGKARIFYAKRDWPHALKLFQDVLTYCPSCKPDPRVGIGLCLWAMGNREKAKAAWQRSLEVNPGDWAAQVLLGLEAINCSKDSNRPEEERISYYAVGSKYIERAFKANNRNASAANALSEFFLRKNDLSNAMKLAERTIQCADTLTLLSDGHLRAARVFHAEGSTKVAAKHYQASAEGQQNHTLSAIGLAQMQLQADEVSAAIHTLESLQTSSSDKSLEATVMLASMRANARPGVSSADAAADRLRARDMYDHFLKAIETVDVSAGPSTRTVRNLGDDMEMHLEIARLWQDDNLDRMSRALKEAIRIGRMSGKVDPRLTNNLAALKQMEGDLDEARAMYEDALRAASQSTAEADKDMPTTILYNLGRVYEDQGAVDMAKDAYEKLLERYPEYVDAKIRQAHILRDLNQTNEAHELLKQALSAASNNLNLRAFYIYFLIQSNMLKTAKDFVFATLKDHDKHDIYSLCSAGWIMYQQARENRETTPEGVKARRRGFERSAELYEKALSLDPLCAFAAQGLAIVTAEDSLGTLTGPAPLTDDSLQRAKYAREALDVFAKVRESMNDGSVYANMGHCYYARDEFDRALESYETASKKFYNDRNVPVLLCLSRTNYAKATKDQSYAHVTLALNYAEQALHIHPSDKAVMYNIAMIQQKAAEMLFALSPAKRSLVELRRGIEQAAHAQKLFAALAADDSPSLPYNRDVADQRRKYGESMLRKGDEHLAAQENHEAESRKKIEAARLKRQQEKDRMIALENERLDSLKQAAELLAEERRKAREEAMQWTAAARAASDEEKERERDRKTKRSKRVKADGESDGEDGVAEPKKKRKGKLKKAGSAGVEDPPEDGALFSGDEDGKPKKRIPKKRVVRDDDDNDENAGPRKKQIKSKATISDSDEEME</sequence>
<keyword evidence="4" id="KW-0175">Coiled coil</keyword>
<evidence type="ECO:0000313" key="6">
    <source>
        <dbReference type="EMBL" id="KZS98543.1"/>
    </source>
</evidence>
<dbReference type="PROSITE" id="PS50005">
    <property type="entry name" value="TPR"/>
    <property type="match status" value="3"/>
</dbReference>
<reference evidence="6 7" key="1">
    <citation type="journal article" date="2016" name="Mol. Biol. Evol.">
        <title>Comparative Genomics of Early-Diverging Mushroom-Forming Fungi Provides Insights into the Origins of Lignocellulose Decay Capabilities.</title>
        <authorList>
            <person name="Nagy L.G."/>
            <person name="Riley R."/>
            <person name="Tritt A."/>
            <person name="Adam C."/>
            <person name="Daum C."/>
            <person name="Floudas D."/>
            <person name="Sun H."/>
            <person name="Yadav J.S."/>
            <person name="Pangilinan J."/>
            <person name="Larsson K.H."/>
            <person name="Matsuura K."/>
            <person name="Barry K."/>
            <person name="Labutti K."/>
            <person name="Kuo R."/>
            <person name="Ohm R.A."/>
            <person name="Bhattacharya S.S."/>
            <person name="Shirouzu T."/>
            <person name="Yoshinaga Y."/>
            <person name="Martin F.M."/>
            <person name="Grigoriev I.V."/>
            <person name="Hibbett D.S."/>
        </authorList>
    </citation>
    <scope>NUCLEOTIDE SEQUENCE [LARGE SCALE GENOMIC DNA]</scope>
    <source>
        <strain evidence="6 7">HHB9708</strain>
    </source>
</reference>
<organism evidence="6 7">
    <name type="scientific">Sistotremastrum niveocremeum HHB9708</name>
    <dbReference type="NCBI Taxonomy" id="1314777"/>
    <lineage>
        <taxon>Eukaryota</taxon>
        <taxon>Fungi</taxon>
        <taxon>Dikarya</taxon>
        <taxon>Basidiomycota</taxon>
        <taxon>Agaricomycotina</taxon>
        <taxon>Agaricomycetes</taxon>
        <taxon>Sistotremastrales</taxon>
        <taxon>Sistotremastraceae</taxon>
        <taxon>Sertulicium</taxon>
        <taxon>Sertulicium niveocremeum</taxon>
    </lineage>
</organism>
<keyword evidence="7" id="KW-1185">Reference proteome</keyword>
<dbReference type="AlphaFoldDB" id="A0A165A6H8"/>
<feature type="coiled-coil region" evidence="4">
    <location>
        <begin position="519"/>
        <end position="546"/>
    </location>
</feature>
<dbReference type="OrthoDB" id="343875at2759"/>
<evidence type="ECO:0000256" key="4">
    <source>
        <dbReference type="SAM" id="Coils"/>
    </source>
</evidence>
<keyword evidence="2 3" id="KW-0802">TPR repeat</keyword>
<proteinExistence type="predicted"/>
<dbReference type="Pfam" id="PF13424">
    <property type="entry name" value="TPR_12"/>
    <property type="match status" value="1"/>
</dbReference>
<feature type="region of interest" description="Disordered" evidence="5">
    <location>
        <begin position="968"/>
        <end position="1091"/>
    </location>
</feature>
<accession>A0A165A6H8</accession>
<feature type="repeat" description="TPR" evidence="3">
    <location>
        <begin position="553"/>
        <end position="586"/>
    </location>
</feature>
<dbReference type="GO" id="GO:0000993">
    <property type="term" value="F:RNA polymerase II complex binding"/>
    <property type="evidence" value="ECO:0007669"/>
    <property type="project" value="TreeGrafter"/>
</dbReference>
<dbReference type="GO" id="GO:0006355">
    <property type="term" value="P:regulation of DNA-templated transcription"/>
    <property type="evidence" value="ECO:0007669"/>
    <property type="project" value="InterPro"/>
</dbReference>
<dbReference type="PANTHER" id="PTHR14027">
    <property type="entry name" value="RNA POLYMERASE-ASSOCIATED PROTEIN CTR9"/>
    <property type="match status" value="1"/>
</dbReference>
<feature type="compositionally biased region" description="Basic and acidic residues" evidence="5">
    <location>
        <begin position="982"/>
        <end position="993"/>
    </location>
</feature>
<gene>
    <name evidence="6" type="ORF">SISNIDRAFT_448811</name>
</gene>
<protein>
    <submittedName>
        <fullName evidence="6">TPR-like protein</fullName>
    </submittedName>
</protein>
<feature type="compositionally biased region" description="Basic residues" evidence="5">
    <location>
        <begin position="1017"/>
        <end position="1026"/>
    </location>
</feature>
<dbReference type="InterPro" id="IPR031101">
    <property type="entry name" value="Ctr9"/>
</dbReference>
<dbReference type="InterPro" id="IPR019734">
    <property type="entry name" value="TPR_rpt"/>
</dbReference>
<dbReference type="Pfam" id="PF14559">
    <property type="entry name" value="TPR_19"/>
    <property type="match status" value="1"/>
</dbReference>
<dbReference type="GO" id="GO:0016593">
    <property type="term" value="C:Cdc73/Paf1 complex"/>
    <property type="evidence" value="ECO:0007669"/>
    <property type="project" value="TreeGrafter"/>
</dbReference>
<dbReference type="GO" id="GO:0006368">
    <property type="term" value="P:transcription elongation by RNA polymerase II"/>
    <property type="evidence" value="ECO:0007669"/>
    <property type="project" value="TreeGrafter"/>
</dbReference>
<feature type="compositionally biased region" description="Basic residues" evidence="5">
    <location>
        <begin position="1050"/>
        <end position="1059"/>
    </location>
</feature>
<evidence type="ECO:0000256" key="2">
    <source>
        <dbReference type="ARBA" id="ARBA00022803"/>
    </source>
</evidence>
<dbReference type="Proteomes" id="UP000076722">
    <property type="component" value="Unassembled WGS sequence"/>
</dbReference>
<dbReference type="SUPFAM" id="SSF48452">
    <property type="entry name" value="TPR-like"/>
    <property type="match status" value="2"/>
</dbReference>
<evidence type="ECO:0000313" key="7">
    <source>
        <dbReference type="Proteomes" id="UP000076722"/>
    </source>
</evidence>
<keyword evidence="1" id="KW-0677">Repeat</keyword>
<name>A0A165A6H8_9AGAM</name>
<evidence type="ECO:0000256" key="5">
    <source>
        <dbReference type="SAM" id="MobiDB-lite"/>
    </source>
</evidence>
<dbReference type="Gene3D" id="1.25.40.10">
    <property type="entry name" value="Tetratricopeptide repeat domain"/>
    <property type="match status" value="4"/>
</dbReference>
<feature type="repeat" description="TPR" evidence="3">
    <location>
        <begin position="758"/>
        <end position="791"/>
    </location>
</feature>
<feature type="repeat" description="TPR" evidence="3">
    <location>
        <begin position="226"/>
        <end position="259"/>
    </location>
</feature>
<evidence type="ECO:0000256" key="3">
    <source>
        <dbReference type="PROSITE-ProRule" id="PRU00339"/>
    </source>
</evidence>
<dbReference type="PANTHER" id="PTHR14027:SF2">
    <property type="entry name" value="RNA POLYMERASE-ASSOCIATED PROTEIN CTR9 HOMOLOG"/>
    <property type="match status" value="1"/>
</dbReference>
<dbReference type="EMBL" id="KV419395">
    <property type="protein sequence ID" value="KZS98543.1"/>
    <property type="molecule type" value="Genomic_DNA"/>
</dbReference>